<accession>A0AA36BVD8</accession>
<dbReference type="Proteomes" id="UP001162480">
    <property type="component" value="Chromosome 26"/>
</dbReference>
<gene>
    <name evidence="1" type="ORF">OCTVUL_1B011864</name>
</gene>
<dbReference type="PANTHER" id="PTHR46785:SF1">
    <property type="entry name" value="VON WILLEBRAND FACTOR A DOMAIN-CONTAINING PROTEIN 3B"/>
    <property type="match status" value="1"/>
</dbReference>
<proteinExistence type="predicted"/>
<organism evidence="1 2">
    <name type="scientific">Octopus vulgaris</name>
    <name type="common">Common octopus</name>
    <dbReference type="NCBI Taxonomy" id="6645"/>
    <lineage>
        <taxon>Eukaryota</taxon>
        <taxon>Metazoa</taxon>
        <taxon>Spiralia</taxon>
        <taxon>Lophotrochozoa</taxon>
        <taxon>Mollusca</taxon>
        <taxon>Cephalopoda</taxon>
        <taxon>Coleoidea</taxon>
        <taxon>Octopodiformes</taxon>
        <taxon>Octopoda</taxon>
        <taxon>Incirrata</taxon>
        <taxon>Octopodidae</taxon>
        <taxon>Octopus</taxon>
    </lineage>
</organism>
<dbReference type="PANTHER" id="PTHR46785">
    <property type="entry name" value="VON WILLEBRAND FACTOR A DOMAIN-CONTAINING PROTEIN 3B"/>
    <property type="match status" value="1"/>
</dbReference>
<keyword evidence="2" id="KW-1185">Reference proteome</keyword>
<evidence type="ECO:0000313" key="1">
    <source>
        <dbReference type="EMBL" id="CAI9741331.1"/>
    </source>
</evidence>
<dbReference type="EMBL" id="OX597839">
    <property type="protein sequence ID" value="CAI9741331.1"/>
    <property type="molecule type" value="Genomic_DNA"/>
</dbReference>
<sequence length="113" mass="13106">MRSKPEEEQDTRRKLQIFGCPLYQIHYESCRLPAEATELISSTKWLNSYGLKRHQLDLFSLLPKIGFKVSEEYEGSLRKPVCSKYGLGLFQQIYRSDGKTFNVSKTPYCSVCD</sequence>
<evidence type="ECO:0000313" key="2">
    <source>
        <dbReference type="Proteomes" id="UP001162480"/>
    </source>
</evidence>
<protein>
    <submittedName>
        <fullName evidence="1">Uncharacterized protein</fullName>
    </submittedName>
</protein>
<dbReference type="AlphaFoldDB" id="A0AA36BVD8"/>
<reference evidence="1" key="1">
    <citation type="submission" date="2023-08" db="EMBL/GenBank/DDBJ databases">
        <authorList>
            <person name="Alioto T."/>
            <person name="Alioto T."/>
            <person name="Gomez Garrido J."/>
        </authorList>
    </citation>
    <scope>NUCLEOTIDE SEQUENCE</scope>
</reference>
<name>A0AA36BVD8_OCTVU</name>